<evidence type="ECO:0000256" key="1">
    <source>
        <dbReference type="SAM" id="MobiDB-lite"/>
    </source>
</evidence>
<organism evidence="3 4">
    <name type="scientific">Penicillium atrosanguineum</name>
    <dbReference type="NCBI Taxonomy" id="1132637"/>
    <lineage>
        <taxon>Eukaryota</taxon>
        <taxon>Fungi</taxon>
        <taxon>Dikarya</taxon>
        <taxon>Ascomycota</taxon>
        <taxon>Pezizomycotina</taxon>
        <taxon>Eurotiomycetes</taxon>
        <taxon>Eurotiomycetidae</taxon>
        <taxon>Eurotiales</taxon>
        <taxon>Aspergillaceae</taxon>
        <taxon>Penicillium</taxon>
    </lineage>
</organism>
<name>A0A9W9QG56_9EURO</name>
<keyword evidence="2" id="KW-0732">Signal</keyword>
<feature type="region of interest" description="Disordered" evidence="1">
    <location>
        <begin position="169"/>
        <end position="205"/>
    </location>
</feature>
<reference evidence="3" key="1">
    <citation type="submission" date="2022-12" db="EMBL/GenBank/DDBJ databases">
        <authorList>
            <person name="Petersen C."/>
        </authorList>
    </citation>
    <scope>NUCLEOTIDE SEQUENCE</scope>
    <source>
        <strain evidence="3">IBT 21472</strain>
    </source>
</reference>
<keyword evidence="4" id="KW-1185">Reference proteome</keyword>
<sequence>MHSSILTFALLTTPIYAATSARVWAHFYPSCPGEPFSDLATYENYEETAPSIDIKVGECTNIGVPSYEHNLVSAISVDAELLSREHNNYFSSDSTNCNITVHEVPECVEPPLIVKEIRNGVEVSECEPRRFAAFSEVWLQLVCDNAGTESLENQSEDIPRIEETAKIQQASNVQTPGSNSNSWHVAQSAQSEREPEQEGRVNNAGHAESENMVLGIMEKLAQKHSHFVSGKHHATQSNVSHHNGTAPGNHTMSRRKLSVLRNRSNRLY</sequence>
<gene>
    <name evidence="3" type="ORF">N7476_001431</name>
</gene>
<dbReference type="OrthoDB" id="4503765at2759"/>
<dbReference type="Proteomes" id="UP001147746">
    <property type="component" value="Unassembled WGS sequence"/>
</dbReference>
<dbReference type="AlphaFoldDB" id="A0A9W9QG56"/>
<accession>A0A9W9QG56</accession>
<reference evidence="3" key="2">
    <citation type="journal article" date="2023" name="IMA Fungus">
        <title>Comparative genomic study of the Penicillium genus elucidates a diverse pangenome and 15 lateral gene transfer events.</title>
        <authorList>
            <person name="Petersen C."/>
            <person name="Sorensen T."/>
            <person name="Nielsen M.R."/>
            <person name="Sondergaard T.E."/>
            <person name="Sorensen J.L."/>
            <person name="Fitzpatrick D.A."/>
            <person name="Frisvad J.C."/>
            <person name="Nielsen K.L."/>
        </authorList>
    </citation>
    <scope>NUCLEOTIDE SEQUENCE</scope>
    <source>
        <strain evidence="3">IBT 21472</strain>
    </source>
</reference>
<feature type="region of interest" description="Disordered" evidence="1">
    <location>
        <begin position="226"/>
        <end position="268"/>
    </location>
</feature>
<feature type="chain" id="PRO_5041114770" evidence="2">
    <location>
        <begin position="18"/>
        <end position="268"/>
    </location>
</feature>
<evidence type="ECO:0000256" key="2">
    <source>
        <dbReference type="SAM" id="SignalP"/>
    </source>
</evidence>
<proteinExistence type="predicted"/>
<evidence type="ECO:0000313" key="3">
    <source>
        <dbReference type="EMBL" id="KAJ5331648.1"/>
    </source>
</evidence>
<dbReference type="EMBL" id="JAPZBO010000001">
    <property type="protein sequence ID" value="KAJ5331648.1"/>
    <property type="molecule type" value="Genomic_DNA"/>
</dbReference>
<feature type="compositionally biased region" description="Polar residues" evidence="1">
    <location>
        <begin position="169"/>
        <end position="190"/>
    </location>
</feature>
<feature type="compositionally biased region" description="Polar residues" evidence="1">
    <location>
        <begin position="235"/>
        <end position="251"/>
    </location>
</feature>
<comment type="caution">
    <text evidence="3">The sequence shown here is derived from an EMBL/GenBank/DDBJ whole genome shotgun (WGS) entry which is preliminary data.</text>
</comment>
<feature type="signal peptide" evidence="2">
    <location>
        <begin position="1"/>
        <end position="17"/>
    </location>
</feature>
<protein>
    <submittedName>
        <fullName evidence="3">Uncharacterized protein</fullName>
    </submittedName>
</protein>
<evidence type="ECO:0000313" key="4">
    <source>
        <dbReference type="Proteomes" id="UP001147746"/>
    </source>
</evidence>